<evidence type="ECO:0000313" key="3">
    <source>
        <dbReference type="Proteomes" id="UP000479710"/>
    </source>
</evidence>
<sequence>MQHPPAMQFFPPPPAPSSPQPHLSQTTPPPRFRLPLHFSASCAADSPRPTPPPAPRVGVAHPHGRQAIGGRGEQPATVRDGQEWASINDDSAGVDFSTGWPPVAEEEFVRGRNFRVAVADSFSSQGDCSQSFLRLV</sequence>
<keyword evidence="3" id="KW-1185">Reference proteome</keyword>
<reference evidence="2 3" key="1">
    <citation type="submission" date="2019-11" db="EMBL/GenBank/DDBJ databases">
        <title>Whole genome sequence of Oryza granulata.</title>
        <authorList>
            <person name="Li W."/>
        </authorList>
    </citation>
    <scope>NUCLEOTIDE SEQUENCE [LARGE SCALE GENOMIC DNA]</scope>
    <source>
        <strain evidence="3">cv. Menghai</strain>
        <tissue evidence="2">Leaf</tissue>
    </source>
</reference>
<evidence type="ECO:0000256" key="1">
    <source>
        <dbReference type="SAM" id="MobiDB-lite"/>
    </source>
</evidence>
<proteinExistence type="predicted"/>
<protein>
    <submittedName>
        <fullName evidence="2">Uncharacterized protein</fullName>
    </submittedName>
</protein>
<dbReference type="EMBL" id="SPHZ02000010">
    <property type="protein sequence ID" value="KAF0895755.1"/>
    <property type="molecule type" value="Genomic_DNA"/>
</dbReference>
<feature type="region of interest" description="Disordered" evidence="1">
    <location>
        <begin position="1"/>
        <end position="78"/>
    </location>
</feature>
<evidence type="ECO:0000313" key="2">
    <source>
        <dbReference type="EMBL" id="KAF0895755.1"/>
    </source>
</evidence>
<feature type="compositionally biased region" description="Pro residues" evidence="1">
    <location>
        <begin position="10"/>
        <end position="19"/>
    </location>
</feature>
<accession>A0A6G1C524</accession>
<dbReference type="Proteomes" id="UP000479710">
    <property type="component" value="Unassembled WGS sequence"/>
</dbReference>
<gene>
    <name evidence="2" type="ORF">E2562_014364</name>
</gene>
<comment type="caution">
    <text evidence="2">The sequence shown here is derived from an EMBL/GenBank/DDBJ whole genome shotgun (WGS) entry which is preliminary data.</text>
</comment>
<dbReference type="AlphaFoldDB" id="A0A6G1C524"/>
<organism evidence="2 3">
    <name type="scientific">Oryza meyeriana var. granulata</name>
    <dbReference type="NCBI Taxonomy" id="110450"/>
    <lineage>
        <taxon>Eukaryota</taxon>
        <taxon>Viridiplantae</taxon>
        <taxon>Streptophyta</taxon>
        <taxon>Embryophyta</taxon>
        <taxon>Tracheophyta</taxon>
        <taxon>Spermatophyta</taxon>
        <taxon>Magnoliopsida</taxon>
        <taxon>Liliopsida</taxon>
        <taxon>Poales</taxon>
        <taxon>Poaceae</taxon>
        <taxon>BOP clade</taxon>
        <taxon>Oryzoideae</taxon>
        <taxon>Oryzeae</taxon>
        <taxon>Oryzinae</taxon>
        <taxon>Oryza</taxon>
        <taxon>Oryza meyeriana</taxon>
    </lineage>
</organism>
<name>A0A6G1C524_9ORYZ</name>